<sequence length="271" mass="29665">MPPARPLSLVTGASAGIGAAFARDLAARGHDLVLTARRVERLEALAQELRDQHKASVTVLPADLADPAAVLQLCEALDARGLRVDWLINNAGYGVPGTFEAVDWPVHEAFIRVLMTAPAELVWRLLPGMRERGYGRIINVASLAGHVPGSVGHTLYAASKAYLIKFSQSLALENRHRGVNVCALCPGFTWSEFHDVTGTRQLMNNLPGFMWQSAEDVVREGHDAVERGDVVHVTGGVNRFIKALMKLLPDRFTLWLSAKESRRYRDLGEAS</sequence>
<dbReference type="InterPro" id="IPR002347">
    <property type="entry name" value="SDR_fam"/>
</dbReference>
<dbReference type="RefSeq" id="WP_354015759.1">
    <property type="nucleotide sequence ID" value="NZ_JBEPMU010000006.1"/>
</dbReference>
<dbReference type="CDD" id="cd05233">
    <property type="entry name" value="SDR_c"/>
    <property type="match status" value="1"/>
</dbReference>
<evidence type="ECO:0000256" key="1">
    <source>
        <dbReference type="ARBA" id="ARBA00006484"/>
    </source>
</evidence>
<evidence type="ECO:0000313" key="5">
    <source>
        <dbReference type="EMBL" id="MET3654405.1"/>
    </source>
</evidence>
<organism evidence="5 6">
    <name type="scientific">Dyella japonica</name>
    <dbReference type="NCBI Taxonomy" id="231455"/>
    <lineage>
        <taxon>Bacteria</taxon>
        <taxon>Pseudomonadati</taxon>
        <taxon>Pseudomonadota</taxon>
        <taxon>Gammaproteobacteria</taxon>
        <taxon>Lysobacterales</taxon>
        <taxon>Rhodanobacteraceae</taxon>
        <taxon>Dyella</taxon>
    </lineage>
</organism>
<dbReference type="InterPro" id="IPR057326">
    <property type="entry name" value="KR_dom"/>
</dbReference>
<dbReference type="SUPFAM" id="SSF51735">
    <property type="entry name" value="NAD(P)-binding Rossmann-fold domains"/>
    <property type="match status" value="1"/>
</dbReference>
<protein>
    <submittedName>
        <fullName evidence="5">Short-subunit dehydrogenase</fullName>
    </submittedName>
</protein>
<keyword evidence="6" id="KW-1185">Reference proteome</keyword>
<dbReference type="PANTHER" id="PTHR44196:SF2">
    <property type="entry name" value="SHORT-CHAIN DEHYDROGENASE-RELATED"/>
    <property type="match status" value="1"/>
</dbReference>
<evidence type="ECO:0000256" key="3">
    <source>
        <dbReference type="RuleBase" id="RU000363"/>
    </source>
</evidence>
<reference evidence="5 6" key="1">
    <citation type="submission" date="2024-06" db="EMBL/GenBank/DDBJ databases">
        <title>Sorghum-associated microbial communities from plants grown in Nebraska, USA.</title>
        <authorList>
            <person name="Schachtman D."/>
        </authorList>
    </citation>
    <scope>NUCLEOTIDE SEQUENCE [LARGE SCALE GENOMIC DNA]</scope>
    <source>
        <strain evidence="5 6">1073</strain>
    </source>
</reference>
<evidence type="ECO:0000313" key="6">
    <source>
        <dbReference type="Proteomes" id="UP001549184"/>
    </source>
</evidence>
<evidence type="ECO:0000256" key="2">
    <source>
        <dbReference type="ARBA" id="ARBA00023002"/>
    </source>
</evidence>
<proteinExistence type="inferred from homology"/>
<dbReference type="SMART" id="SM00822">
    <property type="entry name" value="PKS_KR"/>
    <property type="match status" value="1"/>
</dbReference>
<dbReference type="InterPro" id="IPR036291">
    <property type="entry name" value="NAD(P)-bd_dom_sf"/>
</dbReference>
<dbReference type="PIRSF" id="PIRSF000126">
    <property type="entry name" value="11-beta-HSD1"/>
    <property type="match status" value="1"/>
</dbReference>
<evidence type="ECO:0000259" key="4">
    <source>
        <dbReference type="SMART" id="SM00822"/>
    </source>
</evidence>
<name>A0ABV2K002_9GAMM</name>
<dbReference type="PRINTS" id="PR00080">
    <property type="entry name" value="SDRFAMILY"/>
</dbReference>
<comment type="similarity">
    <text evidence="1 3">Belongs to the short-chain dehydrogenases/reductases (SDR) family.</text>
</comment>
<dbReference type="Gene3D" id="3.40.50.720">
    <property type="entry name" value="NAD(P)-binding Rossmann-like Domain"/>
    <property type="match status" value="1"/>
</dbReference>
<dbReference type="PANTHER" id="PTHR44196">
    <property type="entry name" value="DEHYDROGENASE/REDUCTASE SDR FAMILY MEMBER 7B"/>
    <property type="match status" value="1"/>
</dbReference>
<dbReference type="EMBL" id="JBEPMU010000006">
    <property type="protein sequence ID" value="MET3654405.1"/>
    <property type="molecule type" value="Genomic_DNA"/>
</dbReference>
<keyword evidence="2" id="KW-0560">Oxidoreductase</keyword>
<accession>A0ABV2K002</accession>
<dbReference type="Pfam" id="PF00106">
    <property type="entry name" value="adh_short"/>
    <property type="match status" value="1"/>
</dbReference>
<gene>
    <name evidence="5" type="ORF">ABIC75_004143</name>
</gene>
<feature type="domain" description="Ketoreductase" evidence="4">
    <location>
        <begin position="6"/>
        <end position="193"/>
    </location>
</feature>
<dbReference type="Proteomes" id="UP001549184">
    <property type="component" value="Unassembled WGS sequence"/>
</dbReference>
<dbReference type="PRINTS" id="PR00081">
    <property type="entry name" value="GDHRDH"/>
</dbReference>
<comment type="caution">
    <text evidence="5">The sequence shown here is derived from an EMBL/GenBank/DDBJ whole genome shotgun (WGS) entry which is preliminary data.</text>
</comment>